<dbReference type="AlphaFoldDB" id="A0A516GZW2"/>
<dbReference type="PROSITE" id="PS51371">
    <property type="entry name" value="CBS"/>
    <property type="match status" value="1"/>
</dbReference>
<dbReference type="GO" id="GO:0050660">
    <property type="term" value="F:flavin adenine dinucleotide binding"/>
    <property type="evidence" value="ECO:0007669"/>
    <property type="project" value="InterPro"/>
</dbReference>
<keyword evidence="7 9" id="KW-0129">CBS domain</keyword>
<organism evidence="14 15">
    <name type="scientific">Ferrovibrio terrae</name>
    <dbReference type="NCBI Taxonomy" id="2594003"/>
    <lineage>
        <taxon>Bacteria</taxon>
        <taxon>Pseudomonadati</taxon>
        <taxon>Pseudomonadota</taxon>
        <taxon>Alphaproteobacteria</taxon>
        <taxon>Rhodospirillales</taxon>
        <taxon>Rhodospirillaceae</taxon>
        <taxon>Ferrovibrio</taxon>
    </lineage>
</organism>
<keyword evidence="4 10" id="KW-0812">Transmembrane</keyword>
<dbReference type="Gene3D" id="3.30.465.10">
    <property type="match status" value="1"/>
</dbReference>
<feature type="domain" description="CNNM transmembrane" evidence="13">
    <location>
        <begin position="1"/>
        <end position="204"/>
    </location>
</feature>
<feature type="transmembrane region" description="Helical" evidence="11">
    <location>
        <begin position="62"/>
        <end position="86"/>
    </location>
</feature>
<dbReference type="InterPro" id="IPR016169">
    <property type="entry name" value="FAD-bd_PCMH_sub2"/>
</dbReference>
<evidence type="ECO:0000259" key="12">
    <source>
        <dbReference type="PROSITE" id="PS51371"/>
    </source>
</evidence>
<dbReference type="InterPro" id="IPR051676">
    <property type="entry name" value="UPF0053_domain"/>
</dbReference>
<evidence type="ECO:0000256" key="7">
    <source>
        <dbReference type="ARBA" id="ARBA00023122"/>
    </source>
</evidence>
<evidence type="ECO:0000256" key="9">
    <source>
        <dbReference type="PROSITE-ProRule" id="PRU00703"/>
    </source>
</evidence>
<dbReference type="Pfam" id="PF01595">
    <property type="entry name" value="CNNM"/>
    <property type="match status" value="1"/>
</dbReference>
<keyword evidence="8 10" id="KW-0472">Membrane</keyword>
<dbReference type="SUPFAM" id="SSF56176">
    <property type="entry name" value="FAD-binding/transporter-associated domain-like"/>
    <property type="match status" value="1"/>
</dbReference>
<feature type="domain" description="CBS" evidence="12">
    <location>
        <begin position="292"/>
        <end position="348"/>
    </location>
</feature>
<dbReference type="GO" id="GO:0005886">
    <property type="term" value="C:plasma membrane"/>
    <property type="evidence" value="ECO:0007669"/>
    <property type="project" value="UniProtKB-SubCell"/>
</dbReference>
<dbReference type="PANTHER" id="PTHR43099">
    <property type="entry name" value="UPF0053 PROTEIN YRKA"/>
    <property type="match status" value="1"/>
</dbReference>
<proteinExistence type="inferred from homology"/>
<keyword evidence="15" id="KW-1185">Reference proteome</keyword>
<dbReference type="InterPro" id="IPR044751">
    <property type="entry name" value="Ion_transp-like_CBS"/>
</dbReference>
<dbReference type="PROSITE" id="PS51846">
    <property type="entry name" value="CNNM"/>
    <property type="match status" value="1"/>
</dbReference>
<dbReference type="RefSeq" id="WP_144068049.1">
    <property type="nucleotide sequence ID" value="NZ_CP041636.1"/>
</dbReference>
<dbReference type="SUPFAM" id="SSF54631">
    <property type="entry name" value="CBS-domain pair"/>
    <property type="match status" value="1"/>
</dbReference>
<dbReference type="InterPro" id="IPR036318">
    <property type="entry name" value="FAD-bd_PCMH-like_sf"/>
</dbReference>
<dbReference type="KEGG" id="fer:FNB15_07170"/>
<keyword evidence="6 10" id="KW-1133">Transmembrane helix</keyword>
<dbReference type="Pfam" id="PF00571">
    <property type="entry name" value="CBS"/>
    <property type="match status" value="1"/>
</dbReference>
<dbReference type="FunFam" id="3.30.465.10:FF:000023">
    <property type="entry name" value="Magnesium and cobalt transporter"/>
    <property type="match status" value="1"/>
</dbReference>
<name>A0A516GZW2_9PROT</name>
<evidence type="ECO:0000256" key="8">
    <source>
        <dbReference type="ARBA" id="ARBA00023136"/>
    </source>
</evidence>
<evidence type="ECO:0000256" key="4">
    <source>
        <dbReference type="ARBA" id="ARBA00022692"/>
    </source>
</evidence>
<dbReference type="SMART" id="SM01091">
    <property type="entry name" value="CorC_HlyC"/>
    <property type="match status" value="1"/>
</dbReference>
<dbReference type="Gene3D" id="3.10.580.10">
    <property type="entry name" value="CBS-domain"/>
    <property type="match status" value="1"/>
</dbReference>
<dbReference type="OrthoDB" id="9805314at2"/>
<comment type="similarity">
    <text evidence="2">Belongs to the UPF0053 family. Hemolysin C subfamily.</text>
</comment>
<evidence type="ECO:0000256" key="3">
    <source>
        <dbReference type="ARBA" id="ARBA00022475"/>
    </source>
</evidence>
<evidence type="ECO:0000256" key="10">
    <source>
        <dbReference type="PROSITE-ProRule" id="PRU01193"/>
    </source>
</evidence>
<dbReference type="InterPro" id="IPR046342">
    <property type="entry name" value="CBS_dom_sf"/>
</dbReference>
<accession>A0A516GZW2</accession>
<dbReference type="Pfam" id="PF03471">
    <property type="entry name" value="CorC_HlyC"/>
    <property type="match status" value="1"/>
</dbReference>
<evidence type="ECO:0000256" key="6">
    <source>
        <dbReference type="ARBA" id="ARBA00022989"/>
    </source>
</evidence>
<evidence type="ECO:0000313" key="14">
    <source>
        <dbReference type="EMBL" id="QDO97068.1"/>
    </source>
</evidence>
<dbReference type="InterPro" id="IPR002550">
    <property type="entry name" value="CNNM"/>
</dbReference>
<evidence type="ECO:0000313" key="15">
    <source>
        <dbReference type="Proteomes" id="UP000317496"/>
    </source>
</evidence>
<dbReference type="InterPro" id="IPR005170">
    <property type="entry name" value="Transptr-assoc_dom"/>
</dbReference>
<feature type="transmembrane region" description="Helical" evidence="11">
    <location>
        <begin position="107"/>
        <end position="127"/>
    </location>
</feature>
<keyword evidence="3" id="KW-1003">Cell membrane</keyword>
<sequence>MSLAIELLLIVALILLNGVLAMSELAVVSARKARLEAMVRKKGRSWRGARLALTLATEPGRFLSAVQIGITLVGIFAGAYSGATLAERLTGWMMLTFSFERTLAEPISFAIVVSIVTYLSLIIGELVPKQLALKNAEGIASAMAPVLNLLAKIAGPLVWLLDISSQAVLRLLGAGSGNADAVTEEEIHHLVAEAESAGTVEPAERLMIAAVLRLGDRPVRSVMTPRHDLDWLDLSLPHEEQLMRLRETTHLLLPAARGSIDEPLGSVSVKDVLNLLLDSGRDGLAQAGIASFVRPVPALHESADLLEALSLLQKSPAGMAFVVDEFGSLEGVVTANDILESIAGNFALPDGEDVPGAVQREDGSWLLDGLLARDAFAAQLGITLPAQEDDYHTVAGFMLARFGRLPETGDYVEWNGWRFEVIDMDGRRIDKVLAQQVTITDGAHDS</sequence>
<dbReference type="InterPro" id="IPR000644">
    <property type="entry name" value="CBS_dom"/>
</dbReference>
<protein>
    <submittedName>
        <fullName evidence="14">HlyC/CorC family transporter</fullName>
    </submittedName>
</protein>
<evidence type="ECO:0000256" key="1">
    <source>
        <dbReference type="ARBA" id="ARBA00004651"/>
    </source>
</evidence>
<dbReference type="CDD" id="cd04590">
    <property type="entry name" value="CBS_pair_CorC_HlyC_assoc"/>
    <property type="match status" value="1"/>
</dbReference>
<comment type="subcellular location">
    <subcellularLocation>
        <location evidence="1">Cell membrane</location>
        <topology evidence="1">Multi-pass membrane protein</topology>
    </subcellularLocation>
</comment>
<reference evidence="14 15" key="1">
    <citation type="submission" date="2019-07" db="EMBL/GenBank/DDBJ databases">
        <title>Genome sequencing for Ferrovibrio sp. K5.</title>
        <authorList>
            <person name="Park S.-J."/>
        </authorList>
    </citation>
    <scope>NUCLEOTIDE SEQUENCE [LARGE SCALE GENOMIC DNA]</scope>
    <source>
        <strain evidence="14 15">K5</strain>
    </source>
</reference>
<dbReference type="Proteomes" id="UP000317496">
    <property type="component" value="Chromosome"/>
</dbReference>
<dbReference type="PANTHER" id="PTHR43099:SF5">
    <property type="entry name" value="HLYC_CORC FAMILY TRANSPORTER"/>
    <property type="match status" value="1"/>
</dbReference>
<keyword evidence="5" id="KW-0677">Repeat</keyword>
<evidence type="ECO:0000259" key="13">
    <source>
        <dbReference type="PROSITE" id="PS51846"/>
    </source>
</evidence>
<gene>
    <name evidence="14" type="ORF">FNB15_07170</name>
</gene>
<evidence type="ECO:0000256" key="2">
    <source>
        <dbReference type="ARBA" id="ARBA00006446"/>
    </source>
</evidence>
<dbReference type="EMBL" id="CP041636">
    <property type="protein sequence ID" value="QDO97068.1"/>
    <property type="molecule type" value="Genomic_DNA"/>
</dbReference>
<evidence type="ECO:0000256" key="11">
    <source>
        <dbReference type="SAM" id="Phobius"/>
    </source>
</evidence>
<evidence type="ECO:0000256" key="5">
    <source>
        <dbReference type="ARBA" id="ARBA00022737"/>
    </source>
</evidence>